<evidence type="ECO:0000313" key="9">
    <source>
        <dbReference type="EMBL" id="KAI1725494.1"/>
    </source>
</evidence>
<evidence type="ECO:0000256" key="3">
    <source>
        <dbReference type="ARBA" id="ARBA00022473"/>
    </source>
</evidence>
<protein>
    <recommendedName>
        <fullName evidence="2">TBC1 domain family member 23</fullName>
    </recommendedName>
</protein>
<feature type="compositionally biased region" description="Basic and acidic residues" evidence="5">
    <location>
        <begin position="834"/>
        <end position="850"/>
    </location>
</feature>
<dbReference type="PROSITE" id="PS50206">
    <property type="entry name" value="RHODANESE_3"/>
    <property type="match status" value="1"/>
</dbReference>
<dbReference type="GO" id="GO:0099041">
    <property type="term" value="P:vesicle tethering to Golgi"/>
    <property type="evidence" value="ECO:0007669"/>
    <property type="project" value="TreeGrafter"/>
</dbReference>
<dbReference type="Gene3D" id="3.40.525.10">
    <property type="entry name" value="CRAL-TRIO lipid binding domain"/>
    <property type="match status" value="1"/>
</dbReference>
<dbReference type="Pfam" id="PF00566">
    <property type="entry name" value="RabGAP-TBC"/>
    <property type="match status" value="1"/>
</dbReference>
<dbReference type="Pfam" id="PF00650">
    <property type="entry name" value="CRAL_TRIO"/>
    <property type="match status" value="1"/>
</dbReference>
<evidence type="ECO:0000259" key="6">
    <source>
        <dbReference type="PROSITE" id="PS50086"/>
    </source>
</evidence>
<dbReference type="Gene3D" id="2.60.120.680">
    <property type="entry name" value="GOLD domain"/>
    <property type="match status" value="1"/>
</dbReference>
<keyword evidence="3" id="KW-0217">Developmental protein</keyword>
<dbReference type="PANTHER" id="PTHR13297:SF5">
    <property type="entry name" value="TBC1 DOMAIN FAMILY MEMBER 23"/>
    <property type="match status" value="1"/>
</dbReference>
<feature type="domain" description="CRAL-TRIO" evidence="7">
    <location>
        <begin position="70"/>
        <end position="249"/>
    </location>
</feature>
<comment type="caution">
    <text evidence="9">The sequence shown here is derived from an EMBL/GenBank/DDBJ whole genome shotgun (WGS) entry which is preliminary data.</text>
</comment>
<sequence>MNRDLLRTELRQRLADVLPPELDTDFCMDRWLENYDFKIDICVEKYNEYIRNRKVLGYDIPESLAKFYSRPDVVNFHRIFSLSTLDQNWINEMDNGIVFVEMGLQDPTKAVKSIRVADYASVFFGYCEYFQRMVIEQEKKTGKRSHGICIFDMELMSMLDYANPVAPINRLFESRVNIWIDYYGELLKRVVIVNPPRVLSLLFKMMSLLLPSKFLDRLSIAQKYPDDMLKYIERDALPIGYGGKKVIQGADEPNGCPAQKHLTKNDYIVEGSIWKDLPTVKYEEYIIKVGEAYVKEMKVTKGETLHYEYSANREYQLYFAQDGNKYLLPKMSQIEDDLEVVSESGATSDEWVKEGSSDVADKQSPSKDRDTPLSESNGTTRRQNSVEKSRALAQHERWMSLLGVRNKPDPLVDWDNLYNLKNQSTLRRDCRAVLERIGGTSATVPQLESLITLYCKKRNVDYDPESGWLHILGKLILLPFDQPTLFNVFYAITTKYVPRSSKVYDLFRLLLQYHDPQLCSHLNSVKVKLDDFVGDIFKTLLSKDTSPELCFRFWDKYFERGDPFLVFFVTLAFMGYAREQIFSIRDKNEIIALLKQSPSQMGADDVDDLLDICDVFLFATPISDFHCLLFGSNLIDECADFPLDTLICLPISVQDLYKRVIESTSSATAPFSYFVIDTRSQKAFNAGSIPGSYNLNGKLIVDEPEKFTMAMTSLIQFKDDSCKTDHICFIGSGLEEDDSYMMMVISRFLHQNKDHISYVDGGYKALHALLADTGNLSKLSNHFNLHDFKCAECTGANNKSAESKGWSLMERMKKVVASQKNLVKSKIVNTSSQDKPEENVKHVNSTDRFGKRYRNVQHQQ</sequence>
<dbReference type="GO" id="GO:0005802">
    <property type="term" value="C:trans-Golgi network"/>
    <property type="evidence" value="ECO:0007669"/>
    <property type="project" value="TreeGrafter"/>
</dbReference>
<dbReference type="Gene3D" id="1.10.472.80">
    <property type="entry name" value="Ypt/Rab-GAP domain of gyp1p, domain 3"/>
    <property type="match status" value="1"/>
</dbReference>
<evidence type="ECO:0000256" key="4">
    <source>
        <dbReference type="ARBA" id="ARBA00023034"/>
    </source>
</evidence>
<dbReference type="GO" id="GO:0005829">
    <property type="term" value="C:cytosol"/>
    <property type="evidence" value="ECO:0007669"/>
    <property type="project" value="GOC"/>
</dbReference>
<evidence type="ECO:0000256" key="2">
    <source>
        <dbReference type="ARBA" id="ARBA00014207"/>
    </source>
</evidence>
<evidence type="ECO:0000259" key="7">
    <source>
        <dbReference type="PROSITE" id="PS50191"/>
    </source>
</evidence>
<dbReference type="PROSITE" id="PS50086">
    <property type="entry name" value="TBC_RABGAP"/>
    <property type="match status" value="1"/>
</dbReference>
<dbReference type="InterPro" id="IPR035969">
    <property type="entry name" value="Rab-GAP_TBC_sf"/>
</dbReference>
<feature type="domain" description="Rhodanese" evidence="8">
    <location>
        <begin position="669"/>
        <end position="775"/>
    </location>
</feature>
<feature type="domain" description="Rab-GAP TBC" evidence="6">
    <location>
        <begin position="388"/>
        <end position="561"/>
    </location>
</feature>
<feature type="region of interest" description="Disordered" evidence="5">
    <location>
        <begin position="345"/>
        <end position="389"/>
    </location>
</feature>
<dbReference type="SMART" id="SM00516">
    <property type="entry name" value="SEC14"/>
    <property type="match status" value="1"/>
</dbReference>
<name>A0AAD4RBS8_9BILA</name>
<dbReference type="SUPFAM" id="SSF47923">
    <property type="entry name" value="Ypt/Rab-GAP domain of gyp1p"/>
    <property type="match status" value="1"/>
</dbReference>
<dbReference type="SUPFAM" id="SSF52087">
    <property type="entry name" value="CRAL/TRIO domain"/>
    <property type="match status" value="1"/>
</dbReference>
<dbReference type="InterPro" id="IPR036873">
    <property type="entry name" value="Rhodanese-like_dom_sf"/>
</dbReference>
<feature type="compositionally biased region" description="Basic residues" evidence="5">
    <location>
        <begin position="851"/>
        <end position="860"/>
    </location>
</feature>
<organism evidence="9 10">
    <name type="scientific">Ditylenchus destructor</name>
    <dbReference type="NCBI Taxonomy" id="166010"/>
    <lineage>
        <taxon>Eukaryota</taxon>
        <taxon>Metazoa</taxon>
        <taxon>Ecdysozoa</taxon>
        <taxon>Nematoda</taxon>
        <taxon>Chromadorea</taxon>
        <taxon>Rhabditida</taxon>
        <taxon>Tylenchina</taxon>
        <taxon>Tylenchomorpha</taxon>
        <taxon>Sphaerularioidea</taxon>
        <taxon>Anguinidae</taxon>
        <taxon>Anguininae</taxon>
        <taxon>Ditylenchus</taxon>
    </lineage>
</organism>
<evidence type="ECO:0000259" key="8">
    <source>
        <dbReference type="PROSITE" id="PS50206"/>
    </source>
</evidence>
<evidence type="ECO:0000256" key="1">
    <source>
        <dbReference type="ARBA" id="ARBA00004601"/>
    </source>
</evidence>
<dbReference type="Gene3D" id="3.40.250.10">
    <property type="entry name" value="Rhodanese-like domain"/>
    <property type="match status" value="1"/>
</dbReference>
<accession>A0AAD4RBS8</accession>
<dbReference type="CDD" id="cd00170">
    <property type="entry name" value="SEC14"/>
    <property type="match status" value="1"/>
</dbReference>
<dbReference type="InterPro" id="IPR001251">
    <property type="entry name" value="CRAL-TRIO_dom"/>
</dbReference>
<reference evidence="9" key="1">
    <citation type="submission" date="2022-01" db="EMBL/GenBank/DDBJ databases">
        <title>Genome Sequence Resource for Two Populations of Ditylenchus destructor, the Migratory Endoparasitic Phytonematode.</title>
        <authorList>
            <person name="Zhang H."/>
            <person name="Lin R."/>
            <person name="Xie B."/>
        </authorList>
    </citation>
    <scope>NUCLEOTIDE SEQUENCE</scope>
    <source>
        <strain evidence="9">BazhouSP</strain>
    </source>
</reference>
<keyword evidence="4" id="KW-0333">Golgi apparatus</keyword>
<dbReference type="InterPro" id="IPR036865">
    <property type="entry name" value="CRAL-TRIO_dom_sf"/>
</dbReference>
<feature type="compositionally biased region" description="Basic and acidic residues" evidence="5">
    <location>
        <begin position="350"/>
        <end position="372"/>
    </location>
</feature>
<feature type="compositionally biased region" description="Polar residues" evidence="5">
    <location>
        <begin position="373"/>
        <end position="383"/>
    </location>
</feature>
<evidence type="ECO:0000256" key="5">
    <source>
        <dbReference type="SAM" id="MobiDB-lite"/>
    </source>
</evidence>
<dbReference type="Pfam" id="PF00581">
    <property type="entry name" value="Rhodanese"/>
    <property type="match status" value="1"/>
</dbReference>
<dbReference type="Proteomes" id="UP001201812">
    <property type="component" value="Unassembled WGS sequence"/>
</dbReference>
<dbReference type="EMBL" id="JAKKPZ010000002">
    <property type="protein sequence ID" value="KAI1725494.1"/>
    <property type="molecule type" value="Genomic_DNA"/>
</dbReference>
<keyword evidence="10" id="KW-1185">Reference proteome</keyword>
<dbReference type="InterPro" id="IPR000195">
    <property type="entry name" value="Rab-GAP-TBC_dom"/>
</dbReference>
<dbReference type="PANTHER" id="PTHR13297">
    <property type="entry name" value="TBC1 DOMAIN FAMILY MEMBER 23-RELATED"/>
    <property type="match status" value="1"/>
</dbReference>
<dbReference type="InterPro" id="IPR001763">
    <property type="entry name" value="Rhodanese-like_dom"/>
</dbReference>
<feature type="region of interest" description="Disordered" evidence="5">
    <location>
        <begin position="826"/>
        <end position="860"/>
    </location>
</feature>
<gene>
    <name evidence="9" type="ORF">DdX_02154</name>
</gene>
<dbReference type="PROSITE" id="PS50191">
    <property type="entry name" value="CRAL_TRIO"/>
    <property type="match status" value="1"/>
</dbReference>
<comment type="subcellular location">
    <subcellularLocation>
        <location evidence="1">Golgi apparatus</location>
        <location evidence="1">trans-Golgi network</location>
    </subcellularLocation>
</comment>
<proteinExistence type="predicted"/>
<evidence type="ECO:0000313" key="10">
    <source>
        <dbReference type="Proteomes" id="UP001201812"/>
    </source>
</evidence>
<dbReference type="AlphaFoldDB" id="A0AAD4RBS8"/>
<dbReference type="GO" id="GO:0042147">
    <property type="term" value="P:retrograde transport, endosome to Golgi"/>
    <property type="evidence" value="ECO:0007669"/>
    <property type="project" value="InterPro"/>
</dbReference>
<dbReference type="SUPFAM" id="SSF52821">
    <property type="entry name" value="Rhodanese/Cell cycle control phosphatase"/>
    <property type="match status" value="1"/>
</dbReference>
<dbReference type="InterPro" id="IPR039755">
    <property type="entry name" value="TBC1D23"/>
</dbReference>